<evidence type="ECO:0000256" key="1">
    <source>
        <dbReference type="ARBA" id="ARBA00004123"/>
    </source>
</evidence>
<dbReference type="InterPro" id="IPR036236">
    <property type="entry name" value="Znf_C2H2_sf"/>
</dbReference>
<sequence length="307" mass="34530">MIVTPDFEKNQKMNSTCSIPSVHNTTANNDMYTGGGYVIDWHSNQRLTVKREKEENNDSGVSPSHFSDHDTSPLSYRSEGRQSSVDSGNADKNFSSPPHDVDSSIQTNATIGILARPILTMSPPELSRSPAGKHPDDNSHSSTSDIESNAYEEDPLKRLQMALQKTGIMGSSQTEMVNGEKPLTCPLCEYSTLLRSDFNSHLMTHSNQVNCSQCEFTADNTEKLKDHLQEVHNTTMEEEALRWADEEEPGVTIPKINSQGKVKTYRCKQCDYTAVTKLDFWDHSRQHIKTERLLTCPKCPFVTEYKH</sequence>
<organism evidence="10">
    <name type="scientific">Clastoptera arizonana</name>
    <name type="common">Arizona spittle bug</name>
    <dbReference type="NCBI Taxonomy" id="38151"/>
    <lineage>
        <taxon>Eukaryota</taxon>
        <taxon>Metazoa</taxon>
        <taxon>Ecdysozoa</taxon>
        <taxon>Arthropoda</taxon>
        <taxon>Hexapoda</taxon>
        <taxon>Insecta</taxon>
        <taxon>Pterygota</taxon>
        <taxon>Neoptera</taxon>
        <taxon>Paraneoptera</taxon>
        <taxon>Hemiptera</taxon>
        <taxon>Auchenorrhyncha</taxon>
        <taxon>Cercopoidea</taxon>
        <taxon>Clastopteridae</taxon>
        <taxon>Clastoptera</taxon>
    </lineage>
</organism>
<dbReference type="EMBL" id="GEDC01008875">
    <property type="protein sequence ID" value="JAS28423.1"/>
    <property type="molecule type" value="Transcribed_RNA"/>
</dbReference>
<evidence type="ECO:0000313" key="10">
    <source>
        <dbReference type="EMBL" id="JAS28423.1"/>
    </source>
</evidence>
<dbReference type="Gene3D" id="3.30.160.60">
    <property type="entry name" value="Classic Zinc Finger"/>
    <property type="match status" value="2"/>
</dbReference>
<dbReference type="PANTHER" id="PTHR24392:SF56">
    <property type="entry name" value="ZINC FINGER PROTEIN 510"/>
    <property type="match status" value="1"/>
</dbReference>
<evidence type="ECO:0000256" key="7">
    <source>
        <dbReference type="ARBA" id="ARBA00023242"/>
    </source>
</evidence>
<proteinExistence type="predicted"/>
<keyword evidence="6" id="KW-0238">DNA-binding</keyword>
<feature type="region of interest" description="Disordered" evidence="8">
    <location>
        <begin position="51"/>
        <end position="105"/>
    </location>
</feature>
<dbReference type="AlphaFoldDB" id="A0A1B6DRZ1"/>
<keyword evidence="2" id="KW-0479">Metal-binding</keyword>
<dbReference type="GO" id="GO:0003677">
    <property type="term" value="F:DNA binding"/>
    <property type="evidence" value="ECO:0007669"/>
    <property type="project" value="UniProtKB-KW"/>
</dbReference>
<feature type="domain" description="C2H2-type" evidence="9">
    <location>
        <begin position="209"/>
        <end position="232"/>
    </location>
</feature>
<comment type="subcellular location">
    <subcellularLocation>
        <location evidence="1">Nucleus</location>
    </subcellularLocation>
</comment>
<dbReference type="GO" id="GO:0008270">
    <property type="term" value="F:zinc ion binding"/>
    <property type="evidence" value="ECO:0007669"/>
    <property type="project" value="UniProtKB-KW"/>
</dbReference>
<feature type="compositionally biased region" description="Polar residues" evidence="8">
    <location>
        <begin position="81"/>
        <end position="96"/>
    </location>
</feature>
<evidence type="ECO:0000256" key="2">
    <source>
        <dbReference type="ARBA" id="ARBA00022723"/>
    </source>
</evidence>
<feature type="non-terminal residue" evidence="10">
    <location>
        <position position="307"/>
    </location>
</feature>
<feature type="domain" description="C2H2-type" evidence="9">
    <location>
        <begin position="265"/>
        <end position="287"/>
    </location>
</feature>
<accession>A0A1B6DRZ1</accession>
<feature type="region of interest" description="Disordered" evidence="8">
    <location>
        <begin position="122"/>
        <end position="152"/>
    </location>
</feature>
<keyword evidence="3" id="KW-0677">Repeat</keyword>
<dbReference type="FunFam" id="3.30.160.60:FF:000446">
    <property type="entry name" value="Zinc finger protein"/>
    <property type="match status" value="1"/>
</dbReference>
<keyword evidence="4" id="KW-0863">Zinc-finger</keyword>
<evidence type="ECO:0000256" key="4">
    <source>
        <dbReference type="ARBA" id="ARBA00022771"/>
    </source>
</evidence>
<feature type="domain" description="C2H2-type" evidence="9">
    <location>
        <begin position="183"/>
        <end position="205"/>
    </location>
</feature>
<protein>
    <recommendedName>
        <fullName evidence="9">C2H2-type domain-containing protein</fullName>
    </recommendedName>
</protein>
<evidence type="ECO:0000256" key="5">
    <source>
        <dbReference type="ARBA" id="ARBA00022833"/>
    </source>
</evidence>
<name>A0A1B6DRZ1_9HEMI</name>
<evidence type="ECO:0000259" key="9">
    <source>
        <dbReference type="SMART" id="SM00355"/>
    </source>
</evidence>
<evidence type="ECO:0000256" key="6">
    <source>
        <dbReference type="ARBA" id="ARBA00023125"/>
    </source>
</evidence>
<evidence type="ECO:0000256" key="8">
    <source>
        <dbReference type="SAM" id="MobiDB-lite"/>
    </source>
</evidence>
<dbReference type="SUPFAM" id="SSF57667">
    <property type="entry name" value="beta-beta-alpha zinc fingers"/>
    <property type="match status" value="1"/>
</dbReference>
<dbReference type="SMART" id="SM00355">
    <property type="entry name" value="ZnF_C2H2"/>
    <property type="match status" value="3"/>
</dbReference>
<dbReference type="InterPro" id="IPR013087">
    <property type="entry name" value="Znf_C2H2_type"/>
</dbReference>
<evidence type="ECO:0000256" key="3">
    <source>
        <dbReference type="ARBA" id="ARBA00022737"/>
    </source>
</evidence>
<keyword evidence="7" id="KW-0539">Nucleus</keyword>
<dbReference type="PANTHER" id="PTHR24392">
    <property type="entry name" value="ZINC FINGER PROTEIN"/>
    <property type="match status" value="1"/>
</dbReference>
<dbReference type="GO" id="GO:0005634">
    <property type="term" value="C:nucleus"/>
    <property type="evidence" value="ECO:0007669"/>
    <property type="project" value="UniProtKB-SubCell"/>
</dbReference>
<keyword evidence="5" id="KW-0862">Zinc</keyword>
<reference evidence="10" key="1">
    <citation type="submission" date="2015-12" db="EMBL/GenBank/DDBJ databases">
        <title>De novo transcriptome assembly of four potential Pierce s Disease insect vectors from Arizona vineyards.</title>
        <authorList>
            <person name="Tassone E.E."/>
        </authorList>
    </citation>
    <scope>NUCLEOTIDE SEQUENCE</scope>
</reference>
<gene>
    <name evidence="10" type="ORF">g.6147</name>
</gene>